<name>A0A227KI62_9BURK</name>
<gene>
    <name evidence="1" type="ORF">ADH67_09025</name>
</gene>
<dbReference type="Proteomes" id="UP000214610">
    <property type="component" value="Unassembled WGS sequence"/>
</dbReference>
<evidence type="ECO:0000313" key="2">
    <source>
        <dbReference type="Proteomes" id="UP000214610"/>
    </source>
</evidence>
<dbReference type="RefSeq" id="WP_084081535.1">
    <property type="nucleotide sequence ID" value="NZ_CP065313.1"/>
</dbReference>
<evidence type="ECO:0000313" key="1">
    <source>
        <dbReference type="EMBL" id="OXE47289.1"/>
    </source>
</evidence>
<accession>A0A227KI62</accession>
<reference evidence="2" key="1">
    <citation type="submission" date="2017-05" db="EMBL/GenBank/DDBJ databases">
        <title>Improved OligoMM genomes.</title>
        <authorList>
            <person name="Garzetti D."/>
        </authorList>
    </citation>
    <scope>NUCLEOTIDE SEQUENCE [LARGE SCALE GENOMIC DNA]</scope>
    <source>
        <strain evidence="2">YL45</strain>
    </source>
</reference>
<dbReference type="AlphaFoldDB" id="A0A227KI62"/>
<keyword evidence="2" id="KW-1185">Reference proteome</keyword>
<dbReference type="GeneID" id="97014027"/>
<sequence length="34" mass="4045">MFAKAMIRKNGFPFVFQIEKPSQETMKAKLSRKR</sequence>
<comment type="caution">
    <text evidence="1">The sequence shown here is derived from an EMBL/GenBank/DDBJ whole genome shotgun (WGS) entry which is preliminary data.</text>
</comment>
<dbReference type="EMBL" id="NHMP01000005">
    <property type="protein sequence ID" value="OXE47289.1"/>
    <property type="molecule type" value="Genomic_DNA"/>
</dbReference>
<protein>
    <submittedName>
        <fullName evidence="1">Uncharacterized protein</fullName>
    </submittedName>
</protein>
<proteinExistence type="predicted"/>
<organism evidence="1 2">
    <name type="scientific">Turicimonas muris</name>
    <dbReference type="NCBI Taxonomy" id="1796652"/>
    <lineage>
        <taxon>Bacteria</taxon>
        <taxon>Pseudomonadati</taxon>
        <taxon>Pseudomonadota</taxon>
        <taxon>Betaproteobacteria</taxon>
        <taxon>Burkholderiales</taxon>
        <taxon>Sutterellaceae</taxon>
        <taxon>Turicimonas</taxon>
    </lineage>
</organism>